<evidence type="ECO:0000313" key="4">
    <source>
        <dbReference type="EMBL" id="ADP76926.1"/>
    </source>
</evidence>
<dbReference type="STRING" id="523846.Mfer_0123"/>
<dbReference type="Gene3D" id="3.20.130.10">
    <property type="entry name" value="Fe-S hydro-lyase, tartrate dehydratase beta-type, catalytic domain"/>
    <property type="match status" value="1"/>
</dbReference>
<dbReference type="PANTHER" id="PTHR43351:SF2">
    <property type="entry name" value="L(+)-TARTRATE DEHYDRATASE SUBUNIT BETA-RELATED"/>
    <property type="match status" value="1"/>
</dbReference>
<dbReference type="Proteomes" id="UP000002315">
    <property type="component" value="Chromosome"/>
</dbReference>
<dbReference type="InterPro" id="IPR036660">
    <property type="entry name" value="Fe-S_hydroAse_TtdB_cat_sf"/>
</dbReference>
<feature type="domain" description="Fe-S hydro-lyase tartrate dehydratase beta-type catalytic" evidence="3">
    <location>
        <begin position="3"/>
        <end position="163"/>
    </location>
</feature>
<dbReference type="AlphaFoldDB" id="E3GX94"/>
<sequence length="163" mass="17896">MIINTPVKKKDIKKLKVGDKVSIYGYIYTGRDAALPKLVKYLKNKKELFNIEGSVIMHTAVTPAGIGPTSSNKKEIEENIPYLVKKGARIHIGKGYLKKETVDAINRYCGAFVITPPISAYLTDKIISKEVVAFPEEGMEAIFKLKVEGIPGIVAVANGKSLF</sequence>
<gene>
    <name evidence="4" type="ordered locus">Mfer_0123</name>
</gene>
<evidence type="ECO:0000256" key="1">
    <source>
        <dbReference type="ARBA" id="ARBA00008876"/>
    </source>
</evidence>
<dbReference type="PANTHER" id="PTHR43351">
    <property type="entry name" value="L(+)-TARTRATE DEHYDRATASE SUBUNIT BETA"/>
    <property type="match status" value="1"/>
</dbReference>
<evidence type="ECO:0000259" key="3">
    <source>
        <dbReference type="Pfam" id="PF05683"/>
    </source>
</evidence>
<keyword evidence="5" id="KW-1185">Reference proteome</keyword>
<dbReference type="OrthoDB" id="77051at2157"/>
<proteinExistence type="inferred from homology"/>
<dbReference type="SUPFAM" id="SSF117457">
    <property type="entry name" value="FumA C-terminal domain-like"/>
    <property type="match status" value="1"/>
</dbReference>
<dbReference type="GO" id="GO:0016836">
    <property type="term" value="F:hydro-lyase activity"/>
    <property type="evidence" value="ECO:0007669"/>
    <property type="project" value="InterPro"/>
</dbReference>
<name>E3GX94_METFV</name>
<dbReference type="EMBL" id="CP002278">
    <property type="protein sequence ID" value="ADP76926.1"/>
    <property type="molecule type" value="Genomic_DNA"/>
</dbReference>
<dbReference type="Pfam" id="PF05683">
    <property type="entry name" value="Fumerase_C"/>
    <property type="match status" value="1"/>
</dbReference>
<keyword evidence="2 4" id="KW-0456">Lyase</keyword>
<evidence type="ECO:0000256" key="2">
    <source>
        <dbReference type="ARBA" id="ARBA00023239"/>
    </source>
</evidence>
<dbReference type="HOGENOM" id="CLU_098588_2_0_2"/>
<organism evidence="4 5">
    <name type="scientific">Methanothermus fervidus (strain ATCC 43054 / DSM 2088 / JCM 10308 / V24 S)</name>
    <dbReference type="NCBI Taxonomy" id="523846"/>
    <lineage>
        <taxon>Archaea</taxon>
        <taxon>Methanobacteriati</taxon>
        <taxon>Methanobacteriota</taxon>
        <taxon>Methanomada group</taxon>
        <taxon>Methanobacteria</taxon>
        <taxon>Methanobacteriales</taxon>
        <taxon>Methanothermaceae</taxon>
        <taxon>Methanothermus</taxon>
    </lineage>
</organism>
<protein>
    <submittedName>
        <fullName evidence="4">Fe-S type hydro-lyase tartrate/fumarate beta region</fullName>
    </submittedName>
</protein>
<dbReference type="KEGG" id="mfv:Mfer_0123"/>
<evidence type="ECO:0000313" key="5">
    <source>
        <dbReference type="Proteomes" id="UP000002315"/>
    </source>
</evidence>
<dbReference type="InterPro" id="IPR004647">
    <property type="entry name" value="Fe-S_hydro-lyase_TtdB-typ_cat"/>
</dbReference>
<accession>E3GX94</accession>
<comment type="similarity">
    <text evidence="1">Belongs to the class-I fumarase family.</text>
</comment>
<reference evidence="4 5" key="1">
    <citation type="journal article" date="2010" name="Stand. Genomic Sci.">
        <title>Complete genome sequence of Methanothermus fervidus type strain (V24S).</title>
        <authorList>
            <person name="Anderson I."/>
            <person name="Djao O.D."/>
            <person name="Misra M."/>
            <person name="Chertkov O."/>
            <person name="Nolan M."/>
            <person name="Lucas S."/>
            <person name="Lapidus A."/>
            <person name="Del Rio T.G."/>
            <person name="Tice H."/>
            <person name="Cheng J.F."/>
            <person name="Tapia R."/>
            <person name="Han C."/>
            <person name="Goodwin L."/>
            <person name="Pitluck S."/>
            <person name="Liolios K."/>
            <person name="Ivanova N."/>
            <person name="Mavromatis K."/>
            <person name="Mikhailova N."/>
            <person name="Pati A."/>
            <person name="Brambilla E."/>
            <person name="Chen A."/>
            <person name="Palaniappan K."/>
            <person name="Land M."/>
            <person name="Hauser L."/>
            <person name="Chang Y.J."/>
            <person name="Jeffries C.D."/>
            <person name="Sikorski J."/>
            <person name="Spring S."/>
            <person name="Rohde M."/>
            <person name="Eichinger K."/>
            <person name="Huber H."/>
            <person name="Wirth R."/>
            <person name="Goker M."/>
            <person name="Detter J.C."/>
            <person name="Woyke T."/>
            <person name="Bristow J."/>
            <person name="Eisen J.A."/>
            <person name="Markowitz V."/>
            <person name="Hugenholtz P."/>
            <person name="Klenk H.P."/>
            <person name="Kyrpides N.C."/>
        </authorList>
    </citation>
    <scope>NUCLEOTIDE SEQUENCE [LARGE SCALE GENOMIC DNA]</scope>
    <source>
        <strain evidence="5">ATCC 43054 / DSM 2088 / JCM 10308 / V24 S</strain>
    </source>
</reference>